<dbReference type="HOGENOM" id="CLU_2417014_0_0_1"/>
<reference evidence="2" key="2">
    <citation type="submission" date="2018-05" db="EMBL/GenBank/DDBJ databases">
        <title>OmerRS3 (Oryza meridionalis Reference Sequence Version 3).</title>
        <authorList>
            <person name="Zhang J."/>
            <person name="Kudrna D."/>
            <person name="Lee S."/>
            <person name="Talag J."/>
            <person name="Welchert J."/>
            <person name="Wing R.A."/>
        </authorList>
    </citation>
    <scope>NUCLEOTIDE SEQUENCE [LARGE SCALE GENOMIC DNA]</scope>
    <source>
        <strain evidence="2">cv. OR44</strain>
    </source>
</reference>
<sequence length="92" mass="9088">MGWSLERNIPPRSGTNPFGKIGRTSSSHLDGAHGVSSATAGAPPRPPASTPVAVASEMLGAIPPLTAMLDESGCGSCGDVDAAGSSGGEAWR</sequence>
<feature type="region of interest" description="Disordered" evidence="1">
    <location>
        <begin position="70"/>
        <end position="92"/>
    </location>
</feature>
<dbReference type="EnsemblPlants" id="OMERI09G08060.1">
    <property type="protein sequence ID" value="OMERI09G08060.1"/>
    <property type="gene ID" value="OMERI09G08060"/>
</dbReference>
<keyword evidence="3" id="KW-1185">Reference proteome</keyword>
<feature type="region of interest" description="Disordered" evidence="1">
    <location>
        <begin position="1"/>
        <end position="51"/>
    </location>
</feature>
<dbReference type="AlphaFoldDB" id="A0A0E0ES72"/>
<dbReference type="Gramene" id="OMERI09G08060.1">
    <property type="protein sequence ID" value="OMERI09G08060.1"/>
    <property type="gene ID" value="OMERI09G08060"/>
</dbReference>
<dbReference type="Proteomes" id="UP000008021">
    <property type="component" value="Chromosome 9"/>
</dbReference>
<proteinExistence type="predicted"/>
<reference evidence="2" key="1">
    <citation type="submission" date="2015-04" db="UniProtKB">
        <authorList>
            <consortium name="EnsemblPlants"/>
        </authorList>
    </citation>
    <scope>IDENTIFICATION</scope>
</reference>
<accession>A0A0E0ES72</accession>
<protein>
    <submittedName>
        <fullName evidence="2">Uncharacterized protein</fullName>
    </submittedName>
</protein>
<evidence type="ECO:0000256" key="1">
    <source>
        <dbReference type="SAM" id="MobiDB-lite"/>
    </source>
</evidence>
<evidence type="ECO:0000313" key="3">
    <source>
        <dbReference type="Proteomes" id="UP000008021"/>
    </source>
</evidence>
<organism evidence="2">
    <name type="scientific">Oryza meridionalis</name>
    <dbReference type="NCBI Taxonomy" id="40149"/>
    <lineage>
        <taxon>Eukaryota</taxon>
        <taxon>Viridiplantae</taxon>
        <taxon>Streptophyta</taxon>
        <taxon>Embryophyta</taxon>
        <taxon>Tracheophyta</taxon>
        <taxon>Spermatophyta</taxon>
        <taxon>Magnoliopsida</taxon>
        <taxon>Liliopsida</taxon>
        <taxon>Poales</taxon>
        <taxon>Poaceae</taxon>
        <taxon>BOP clade</taxon>
        <taxon>Oryzoideae</taxon>
        <taxon>Oryzeae</taxon>
        <taxon>Oryzinae</taxon>
        <taxon>Oryza</taxon>
    </lineage>
</organism>
<name>A0A0E0ES72_9ORYZ</name>
<evidence type="ECO:0000313" key="2">
    <source>
        <dbReference type="EnsemblPlants" id="OMERI09G08060.1"/>
    </source>
</evidence>